<dbReference type="PANTHER" id="PTHR33307">
    <property type="entry name" value="ALPHA-RHAMNOSIDASE (EUROFUNG)"/>
    <property type="match status" value="1"/>
</dbReference>
<organism evidence="9 10">
    <name type="scientific">Pseudogymnoascus verrucosus</name>
    <dbReference type="NCBI Taxonomy" id="342668"/>
    <lineage>
        <taxon>Eukaryota</taxon>
        <taxon>Fungi</taxon>
        <taxon>Dikarya</taxon>
        <taxon>Ascomycota</taxon>
        <taxon>Pezizomycotina</taxon>
        <taxon>Leotiomycetes</taxon>
        <taxon>Thelebolales</taxon>
        <taxon>Thelebolaceae</taxon>
        <taxon>Pseudogymnoascus</taxon>
    </lineage>
</organism>
<dbReference type="GeneID" id="28842946"/>
<dbReference type="PIRSF" id="PIRSF010631">
    <property type="entry name" value="A-rhamnsds"/>
    <property type="match status" value="1"/>
</dbReference>
<evidence type="ECO:0000259" key="8">
    <source>
        <dbReference type="Pfam" id="PF17390"/>
    </source>
</evidence>
<evidence type="ECO:0000259" key="7">
    <source>
        <dbReference type="Pfam" id="PF17389"/>
    </source>
</evidence>
<dbReference type="InterPro" id="IPR035396">
    <property type="entry name" value="Bac_rhamnosid6H"/>
</dbReference>
<dbReference type="Gene3D" id="2.60.40.10">
    <property type="entry name" value="Immunoglobulins"/>
    <property type="match status" value="1"/>
</dbReference>
<dbReference type="EMBL" id="KV460267">
    <property type="protein sequence ID" value="OBT92440.1"/>
    <property type="molecule type" value="Genomic_DNA"/>
</dbReference>
<keyword evidence="3" id="KW-0378">Hydrolase</keyword>
<evidence type="ECO:0000256" key="2">
    <source>
        <dbReference type="ARBA" id="ARBA00012652"/>
    </source>
</evidence>
<dbReference type="InterPro" id="IPR013737">
    <property type="entry name" value="Bac_rhamnosid_N"/>
</dbReference>
<reference evidence="10" key="2">
    <citation type="journal article" date="2018" name="Nat. Commun.">
        <title>Extreme sensitivity to ultraviolet light in the fungal pathogen causing white-nose syndrome of bats.</title>
        <authorList>
            <person name="Palmer J.M."/>
            <person name="Drees K.P."/>
            <person name="Foster J.T."/>
            <person name="Lindner D.L."/>
        </authorList>
    </citation>
    <scope>NUCLEOTIDE SEQUENCE [LARGE SCALE GENOMIC DNA]</scope>
    <source>
        <strain evidence="10">UAMH 10579</strain>
    </source>
</reference>
<dbReference type="Gene3D" id="1.50.10.10">
    <property type="match status" value="1"/>
</dbReference>
<dbReference type="EC" id="3.2.1.40" evidence="2"/>
<dbReference type="AlphaFoldDB" id="A0A1B8G9C1"/>
<dbReference type="GO" id="GO:0030596">
    <property type="term" value="F:alpha-L-rhamnosidase activity"/>
    <property type="evidence" value="ECO:0007669"/>
    <property type="project" value="UniProtKB-EC"/>
</dbReference>
<protein>
    <recommendedName>
        <fullName evidence="2">alpha-L-rhamnosidase</fullName>
        <ecNumber evidence="2">3.2.1.40</ecNumber>
    </recommendedName>
</protein>
<dbReference type="RefSeq" id="XP_018126173.1">
    <property type="nucleotide sequence ID" value="XM_018278973.2"/>
</dbReference>
<dbReference type="Pfam" id="PF17389">
    <property type="entry name" value="Bac_rhamnosid6H"/>
    <property type="match status" value="1"/>
</dbReference>
<dbReference type="InterPro" id="IPR008902">
    <property type="entry name" value="Rhamnosid_concanavalin"/>
</dbReference>
<dbReference type="Pfam" id="PF05592">
    <property type="entry name" value="Bac_rhamnosid"/>
    <property type="match status" value="1"/>
</dbReference>
<evidence type="ECO:0000313" key="10">
    <source>
        <dbReference type="Proteomes" id="UP000091956"/>
    </source>
</evidence>
<feature type="region of interest" description="Disordered" evidence="4">
    <location>
        <begin position="1"/>
        <end position="24"/>
    </location>
</feature>
<dbReference type="InterPro" id="IPR013783">
    <property type="entry name" value="Ig-like_fold"/>
</dbReference>
<dbReference type="InterPro" id="IPR008928">
    <property type="entry name" value="6-hairpin_glycosidase_sf"/>
</dbReference>
<dbReference type="Pfam" id="PF17390">
    <property type="entry name" value="Bac_rhamnosid_C"/>
    <property type="match status" value="1"/>
</dbReference>
<dbReference type="OrthoDB" id="10036721at2759"/>
<dbReference type="GO" id="GO:0005975">
    <property type="term" value="P:carbohydrate metabolic process"/>
    <property type="evidence" value="ECO:0007669"/>
    <property type="project" value="InterPro"/>
</dbReference>
<feature type="domain" description="Bacterial alpha-L-rhamnosidase N-terminal" evidence="6">
    <location>
        <begin position="162"/>
        <end position="332"/>
    </location>
</feature>
<dbReference type="Gene3D" id="2.60.420.10">
    <property type="entry name" value="Maltose phosphorylase, domain 3"/>
    <property type="match status" value="1"/>
</dbReference>
<accession>A0A1B8G9C1</accession>
<gene>
    <name evidence="9" type="ORF">VE01_09560</name>
</gene>
<dbReference type="InterPro" id="IPR035398">
    <property type="entry name" value="Bac_rhamnosid_C"/>
</dbReference>
<reference evidence="9 10" key="1">
    <citation type="submission" date="2016-03" db="EMBL/GenBank/DDBJ databases">
        <title>Comparative genomics of Pseudogymnoascus destructans, the fungus causing white-nose syndrome of bats.</title>
        <authorList>
            <person name="Palmer J.M."/>
            <person name="Drees K.P."/>
            <person name="Foster J.T."/>
            <person name="Lindner D.L."/>
        </authorList>
    </citation>
    <scope>NUCLEOTIDE SEQUENCE [LARGE SCALE GENOMIC DNA]</scope>
    <source>
        <strain evidence="9 10">UAMH 10579</strain>
    </source>
</reference>
<evidence type="ECO:0000256" key="4">
    <source>
        <dbReference type="SAM" id="MobiDB-lite"/>
    </source>
</evidence>
<dbReference type="PANTHER" id="PTHR33307:SF6">
    <property type="entry name" value="ALPHA-RHAMNOSIDASE (EUROFUNG)-RELATED"/>
    <property type="match status" value="1"/>
</dbReference>
<proteinExistence type="predicted"/>
<keyword evidence="10" id="KW-1185">Reference proteome</keyword>
<dbReference type="Gene3D" id="2.60.120.260">
    <property type="entry name" value="Galactose-binding domain-like"/>
    <property type="match status" value="2"/>
</dbReference>
<comment type="catalytic activity">
    <reaction evidence="1">
        <text>Hydrolysis of terminal non-reducing alpha-L-rhamnose residues in alpha-L-rhamnosides.</text>
        <dbReference type="EC" id="3.2.1.40"/>
    </reaction>
</comment>
<dbReference type="Pfam" id="PF25788">
    <property type="entry name" value="Ig_Rha78A_N"/>
    <property type="match status" value="1"/>
</dbReference>
<evidence type="ECO:0000313" key="9">
    <source>
        <dbReference type="EMBL" id="OBT92440.1"/>
    </source>
</evidence>
<dbReference type="InterPro" id="IPR016007">
    <property type="entry name" value="Alpha_rhamnosid"/>
</dbReference>
<sequence>MRDSSNKPLQPVPSTPRFEHHPDGFGIGNSRPRLSWSFFYPADADLKSVGSWTQRAYDIEIKAEDAAGSGTHHIESSESALVPWPGADLISKEAVIIRVRGYGQEKDDITQWSSWASAEAGLFERERWSALPIASSKKFEAEDVTLRPLRFRKEFTVPLERDILKARLYITAFGVYEAHINGSRVGDHVLAPGWTSYHHRLAYQIFDVTAMVKKGQNSIGAEVGEGWYGGLIGIRGGQRFNYGKELALLAQLEITLDNGEVMVKHTDHSWQCHTSAITNSEIYNGETYDMREEQYGWEMPGFDSTAWASVKELPFTSASMIASDMAPTRVTEEVKPVSITITPSGKTIFDFGQNVVGFVRIKRLPPHSKVSLVHAEVLVDQEMGMRPLRNAKCTDTAITADNELLHWCPKFTYHGFRYMQVNGWPEGTTPSLEDFTALVTHTDMKRRGWFKCSNDLVNKLHANIVWGMRGNFVSVPTDCPQRDERLGWTGDIQVFGPAANFLYDTNGILGNWLADFSAEQLARDDKIPPLICPDVMSSWWTPTPQAIWHDATILVPYNLYQASGDIFLLRRQYVSMTSWLDTAIRRGSDRLWDPTLWQLGDWVDPAAPPSQPGLGRTDGVLVADAYLVYVTGILADVSALLGEAHDARRYAADKEKLKAAFAHRYITPAGNLANYTQAAIALAVQFDLYPTAAQRDNAAVALMRLVKTAQYHVSTGFAGTPAILPALTRTGQPWLAYRMLMEKHCPSWLYPLTMGATTIWERWDALMPDGSLNPGQMLSFNHYALGSVAAWLHETVGGLVSSDGWRTIDVRPVPGGGLTWAETRFDGPFGVVEAKWRVEGSRFKLELQVPPNSRAIIVLPMQKKELGEKKKIKVASGWHAFDVEFEPDEWPPTGSINKYSGPLSKACDCF</sequence>
<feature type="domain" description="Alpha-L-rhamnosidase C-terminal" evidence="8">
    <location>
        <begin position="802"/>
        <end position="870"/>
    </location>
</feature>
<dbReference type="InterPro" id="IPR012341">
    <property type="entry name" value="6hp_glycosidase-like_sf"/>
</dbReference>
<name>A0A1B8G9C1_9PEZI</name>
<dbReference type="Pfam" id="PF08531">
    <property type="entry name" value="Bac_rhamnosid_N"/>
    <property type="match status" value="1"/>
</dbReference>
<evidence type="ECO:0000256" key="3">
    <source>
        <dbReference type="ARBA" id="ARBA00022801"/>
    </source>
</evidence>
<feature type="domain" description="Alpha-L-rhamnosidase six-hairpin glycosidase" evidence="7">
    <location>
        <begin position="446"/>
        <end position="796"/>
    </location>
</feature>
<dbReference type="Proteomes" id="UP000091956">
    <property type="component" value="Unassembled WGS sequence"/>
</dbReference>
<evidence type="ECO:0000259" key="5">
    <source>
        <dbReference type="Pfam" id="PF05592"/>
    </source>
</evidence>
<evidence type="ECO:0000259" key="6">
    <source>
        <dbReference type="Pfam" id="PF08531"/>
    </source>
</evidence>
<dbReference type="SUPFAM" id="SSF48208">
    <property type="entry name" value="Six-hairpin glycosidases"/>
    <property type="match status" value="1"/>
</dbReference>
<evidence type="ECO:0000256" key="1">
    <source>
        <dbReference type="ARBA" id="ARBA00001445"/>
    </source>
</evidence>
<feature type="domain" description="Alpha-L-rhamnosidase concanavalin-like" evidence="5">
    <location>
        <begin position="342"/>
        <end position="440"/>
    </location>
</feature>